<evidence type="ECO:0000259" key="10">
    <source>
        <dbReference type="Pfam" id="PF00909"/>
    </source>
</evidence>
<evidence type="ECO:0000256" key="2">
    <source>
        <dbReference type="ARBA" id="ARBA00005887"/>
    </source>
</evidence>
<keyword evidence="3" id="KW-0813">Transport</keyword>
<dbReference type="Gene3D" id="1.10.3430.10">
    <property type="entry name" value="Ammonium transporter AmtB like domains"/>
    <property type="match status" value="1"/>
</dbReference>
<evidence type="ECO:0000256" key="3">
    <source>
        <dbReference type="ARBA" id="ARBA00022448"/>
    </source>
</evidence>
<feature type="transmembrane region" description="Helical" evidence="9">
    <location>
        <begin position="221"/>
        <end position="242"/>
    </location>
</feature>
<evidence type="ECO:0000256" key="7">
    <source>
        <dbReference type="ARBA" id="ARBA00023177"/>
    </source>
</evidence>
<dbReference type="Proteomes" id="UP000735205">
    <property type="component" value="Unassembled WGS sequence"/>
</dbReference>
<dbReference type="SUPFAM" id="SSF111352">
    <property type="entry name" value="Ammonium transporter"/>
    <property type="match status" value="1"/>
</dbReference>
<evidence type="ECO:0000256" key="5">
    <source>
        <dbReference type="ARBA" id="ARBA00022989"/>
    </source>
</evidence>
<proteinExistence type="inferred from homology"/>
<dbReference type="PRINTS" id="PR00342">
    <property type="entry name" value="RHESUSRHD"/>
</dbReference>
<accession>A0ABS5QTY8</accession>
<evidence type="ECO:0000256" key="1">
    <source>
        <dbReference type="ARBA" id="ARBA00004141"/>
    </source>
</evidence>
<feature type="domain" description="Ammonium transporter AmtB-like" evidence="10">
    <location>
        <begin position="7"/>
        <end position="380"/>
    </location>
</feature>
<feature type="transmembrane region" description="Helical" evidence="9">
    <location>
        <begin position="276"/>
        <end position="294"/>
    </location>
</feature>
<keyword evidence="7" id="KW-0924">Ammonia transport</keyword>
<evidence type="ECO:0000256" key="8">
    <source>
        <dbReference type="ARBA" id="ARBA00050025"/>
    </source>
</evidence>
<evidence type="ECO:0000313" key="11">
    <source>
        <dbReference type="EMBL" id="MBS9335990.1"/>
    </source>
</evidence>
<gene>
    <name evidence="11" type="ORF">G6R28_01905</name>
</gene>
<feature type="transmembrane region" description="Helical" evidence="9">
    <location>
        <begin position="157"/>
        <end position="180"/>
    </location>
</feature>
<sequence length="383" mass="40450">MNTGDTAFILLSALLVWLMSPGLALFYSGIGEEENRTYMLKVGLLIIALVPLLWFLLGYALAFSSKTSLHSLLSLVCLKGLSLSQSTRGLTISDASFAFFQGTFAIITVLIITGSVIGRMKTKALLIFLTGWLLLVYAPLARMVWNNGLIAKLGAIDFAGGTVVHISSGITGLTLAILIGKGKEAVRLAPKDAYTFVGGLLLWLGWFGFNGGSALAANGQAALAILNTALASATGLIAYACIVERQKRRLQMADLFNGALAGLVAITPAAGFVSPLAAVFFGLLAAPLIFWSITKLKDYFGYQDTLDAFGIHGVGGIFGALLTGVFASPSFGSPAKGLIDGQWQLLFQQFLGISITIAFTATLSYCLAKVLQLLMGSLSLEKN</sequence>
<feature type="transmembrane region" description="Helical" evidence="9">
    <location>
        <begin position="6"/>
        <end position="30"/>
    </location>
</feature>
<feature type="transmembrane region" description="Helical" evidence="9">
    <location>
        <begin position="42"/>
        <end position="62"/>
    </location>
</feature>
<evidence type="ECO:0000256" key="9">
    <source>
        <dbReference type="SAM" id="Phobius"/>
    </source>
</evidence>
<dbReference type="PANTHER" id="PTHR43029:SF10">
    <property type="entry name" value="AMMONIUM TRANSPORTER MEP2"/>
    <property type="match status" value="1"/>
</dbReference>
<evidence type="ECO:0000313" key="12">
    <source>
        <dbReference type="Proteomes" id="UP000735205"/>
    </source>
</evidence>
<evidence type="ECO:0000256" key="6">
    <source>
        <dbReference type="ARBA" id="ARBA00023136"/>
    </source>
</evidence>
<feature type="transmembrane region" description="Helical" evidence="9">
    <location>
        <begin position="306"/>
        <end position="327"/>
    </location>
</feature>
<reference evidence="11 12" key="1">
    <citation type="submission" date="2020-02" db="EMBL/GenBank/DDBJ databases">
        <title>Fructobacillus sp. isolated from paper mulberry of Taiwan.</title>
        <authorList>
            <person name="Lin S.-T."/>
        </authorList>
    </citation>
    <scope>NUCLEOTIDE SEQUENCE [LARGE SCALE GENOMIC DNA]</scope>
    <source>
        <strain evidence="11 12">M1-21</strain>
    </source>
</reference>
<dbReference type="InterPro" id="IPR024041">
    <property type="entry name" value="NH4_transpt_AmtB-like_dom"/>
</dbReference>
<dbReference type="Pfam" id="PF00909">
    <property type="entry name" value="Ammonium_transp"/>
    <property type="match status" value="1"/>
</dbReference>
<keyword evidence="5 9" id="KW-1133">Transmembrane helix</keyword>
<dbReference type="EMBL" id="JAAMFJ010000001">
    <property type="protein sequence ID" value="MBS9335990.1"/>
    <property type="molecule type" value="Genomic_DNA"/>
</dbReference>
<feature type="transmembrane region" description="Helical" evidence="9">
    <location>
        <begin position="254"/>
        <end position="270"/>
    </location>
</feature>
<dbReference type="InterPro" id="IPR029020">
    <property type="entry name" value="Ammonium/urea_transptr"/>
</dbReference>
<protein>
    <recommendedName>
        <fullName evidence="8">Ammonium transporter</fullName>
    </recommendedName>
</protein>
<feature type="transmembrane region" description="Helical" evidence="9">
    <location>
        <begin position="97"/>
        <end position="117"/>
    </location>
</feature>
<evidence type="ECO:0000256" key="4">
    <source>
        <dbReference type="ARBA" id="ARBA00022692"/>
    </source>
</evidence>
<dbReference type="PANTHER" id="PTHR43029">
    <property type="entry name" value="AMMONIUM TRANSPORTER MEP2"/>
    <property type="match status" value="1"/>
</dbReference>
<keyword evidence="6 9" id="KW-0472">Membrane</keyword>
<dbReference type="InterPro" id="IPR001905">
    <property type="entry name" value="Ammonium_transpt"/>
</dbReference>
<keyword evidence="4 9" id="KW-0812">Transmembrane</keyword>
<name>A0ABS5QTY8_9LACO</name>
<organism evidence="11 12">
    <name type="scientific">Fructobacillus papyrifericola</name>
    <dbReference type="NCBI Taxonomy" id="2713172"/>
    <lineage>
        <taxon>Bacteria</taxon>
        <taxon>Bacillati</taxon>
        <taxon>Bacillota</taxon>
        <taxon>Bacilli</taxon>
        <taxon>Lactobacillales</taxon>
        <taxon>Lactobacillaceae</taxon>
        <taxon>Fructobacillus</taxon>
    </lineage>
</organism>
<keyword evidence="12" id="KW-1185">Reference proteome</keyword>
<comment type="similarity">
    <text evidence="2">Belongs to the ammonia transporter channel (TC 1.A.11.2) family.</text>
</comment>
<feature type="transmembrane region" description="Helical" evidence="9">
    <location>
        <begin position="124"/>
        <end position="145"/>
    </location>
</feature>
<dbReference type="RefSeq" id="WP_213792551.1">
    <property type="nucleotide sequence ID" value="NZ_JAAMFJ010000001.1"/>
</dbReference>
<comment type="subcellular location">
    <subcellularLocation>
        <location evidence="1">Membrane</location>
        <topology evidence="1">Multi-pass membrane protein</topology>
    </subcellularLocation>
</comment>
<comment type="caution">
    <text evidence="11">The sequence shown here is derived from an EMBL/GenBank/DDBJ whole genome shotgun (WGS) entry which is preliminary data.</text>
</comment>
<feature type="transmembrane region" description="Helical" evidence="9">
    <location>
        <begin position="192"/>
        <end position="209"/>
    </location>
</feature>
<feature type="transmembrane region" description="Helical" evidence="9">
    <location>
        <begin position="347"/>
        <end position="368"/>
    </location>
</feature>
<dbReference type="InterPro" id="IPR002229">
    <property type="entry name" value="RhesusRHD"/>
</dbReference>